<evidence type="ECO:0000256" key="2">
    <source>
        <dbReference type="ARBA" id="ARBA00022491"/>
    </source>
</evidence>
<keyword evidence="2" id="KW-0678">Repressor</keyword>
<dbReference type="InterPro" id="IPR018379">
    <property type="entry name" value="BEN_domain"/>
</dbReference>
<dbReference type="OrthoDB" id="8186171at2759"/>
<evidence type="ECO:0000313" key="8">
    <source>
        <dbReference type="EMBL" id="JAI51147.1"/>
    </source>
</evidence>
<dbReference type="GO" id="GO:0003714">
    <property type="term" value="F:transcription corepressor activity"/>
    <property type="evidence" value="ECO:0007669"/>
    <property type="project" value="InterPro"/>
</dbReference>
<evidence type="ECO:0000256" key="3">
    <source>
        <dbReference type="ARBA" id="ARBA00023015"/>
    </source>
</evidence>
<dbReference type="GO" id="GO:0003677">
    <property type="term" value="F:DNA binding"/>
    <property type="evidence" value="ECO:0007669"/>
    <property type="project" value="InterPro"/>
</dbReference>
<dbReference type="PROSITE" id="PS51457">
    <property type="entry name" value="BEN"/>
    <property type="match status" value="1"/>
</dbReference>
<dbReference type="GO" id="GO:0045746">
    <property type="term" value="P:negative regulation of Notch signaling pathway"/>
    <property type="evidence" value="ECO:0007669"/>
    <property type="project" value="InterPro"/>
</dbReference>
<keyword evidence="5" id="KW-0539">Nucleus</keyword>
<dbReference type="InterPro" id="IPR037496">
    <property type="entry name" value="BEND6-like"/>
</dbReference>
<comment type="subcellular location">
    <subcellularLocation>
        <location evidence="1">Nucleus</location>
    </subcellularLocation>
</comment>
<dbReference type="SMART" id="SM01025">
    <property type="entry name" value="BEN"/>
    <property type="match status" value="1"/>
</dbReference>
<evidence type="ECO:0000256" key="6">
    <source>
        <dbReference type="SAM" id="MobiDB-lite"/>
    </source>
</evidence>
<evidence type="ECO:0000256" key="5">
    <source>
        <dbReference type="ARBA" id="ARBA00023242"/>
    </source>
</evidence>
<proteinExistence type="predicted"/>
<dbReference type="PANTHER" id="PTHR35346:SF1">
    <property type="entry name" value="BEN DOMAIN-CONTAINING PROTEIN 6"/>
    <property type="match status" value="1"/>
</dbReference>
<reference evidence="8" key="1">
    <citation type="submission" date="2015-06" db="EMBL/GenBank/DDBJ databases">
        <authorList>
            <person name="Hoefler B.C."/>
            <person name="Straight P.D."/>
        </authorList>
    </citation>
    <scope>NUCLEOTIDE SEQUENCE</scope>
</reference>
<organism evidence="8">
    <name type="scientific">Bactrocera latifrons</name>
    <name type="common">Malaysian fruit fly</name>
    <name type="synonym">Chaetodacus latifrons</name>
    <dbReference type="NCBI Taxonomy" id="174628"/>
    <lineage>
        <taxon>Eukaryota</taxon>
        <taxon>Metazoa</taxon>
        <taxon>Ecdysozoa</taxon>
        <taxon>Arthropoda</taxon>
        <taxon>Hexapoda</taxon>
        <taxon>Insecta</taxon>
        <taxon>Pterygota</taxon>
        <taxon>Neoptera</taxon>
        <taxon>Endopterygota</taxon>
        <taxon>Diptera</taxon>
        <taxon>Brachycera</taxon>
        <taxon>Muscomorpha</taxon>
        <taxon>Tephritoidea</taxon>
        <taxon>Tephritidae</taxon>
        <taxon>Bactrocera</taxon>
        <taxon>Bactrocera</taxon>
    </lineage>
</organism>
<protein>
    <recommendedName>
        <fullName evidence="7">BEN domain-containing protein</fullName>
    </recommendedName>
</protein>
<keyword evidence="4" id="KW-0804">Transcription</keyword>
<dbReference type="EMBL" id="GDHF01001167">
    <property type="protein sequence ID" value="JAI51147.1"/>
    <property type="molecule type" value="Transcribed_RNA"/>
</dbReference>
<feature type="compositionally biased region" description="Basic residues" evidence="6">
    <location>
        <begin position="102"/>
        <end position="116"/>
    </location>
</feature>
<dbReference type="PANTHER" id="PTHR35346">
    <property type="entry name" value="BEN DOMAIN-CONTAINING PROTEIN 6"/>
    <property type="match status" value="1"/>
</dbReference>
<sequence>MERNSMNIPLVNQHVIHNTHHHQAEIIYSSTGGSSQMRYFCERPMMLNTWTQTSNADLGIRDDYINIEEQKQREKELLEKIRDLESKLRTQSEMLSQQPAGGRRRNSNPKKARSPRQRLQEVIVDQIPVQIHENHPQDVQNQQDEQYTETKFQIYNTHVSPRNVHCEELSQTHTSSQHQPVQHSSEQQTIMQTQYMSQNMDVSIQPQELQIDTIQDRPRKVNYTIIADGGVNGQDGPIEIEIAEEENGLNLNGSADSDRLEICLAEEQPQTPVNVNYIKIDKDAEQNQPIPVQKASGKRKRKVSKKNIVQNTDRNNGDLAEFKPVVSDHSQFTGNCEISRQHQLIVAEDNHSNLPILQQQQQQLSEITNDVQEFSTLANSEFKKNSYISIGPNNTRVPTKIYDSINWENASMATRKLMIGVFDRFTLATHSMTGKPSPAFKDHNKPLKKRLNPLKVQDIIFAVSRRSKVNEKEVRTVITTKCADENKMWKLTQAKLKEQKEQNKENVANVENLANIQNVA</sequence>
<gene>
    <name evidence="8" type="ORF">c1_g1_i1</name>
</gene>
<keyword evidence="3" id="KW-0805">Transcription regulation</keyword>
<dbReference type="GO" id="GO:0045666">
    <property type="term" value="P:positive regulation of neuron differentiation"/>
    <property type="evidence" value="ECO:0007669"/>
    <property type="project" value="InterPro"/>
</dbReference>
<dbReference type="Pfam" id="PF10523">
    <property type="entry name" value="BEN"/>
    <property type="match status" value="1"/>
</dbReference>
<evidence type="ECO:0000256" key="4">
    <source>
        <dbReference type="ARBA" id="ARBA00023163"/>
    </source>
</evidence>
<evidence type="ECO:0000256" key="1">
    <source>
        <dbReference type="ARBA" id="ARBA00004123"/>
    </source>
</evidence>
<dbReference type="Gene3D" id="1.10.10.2590">
    <property type="entry name" value="BEN domain"/>
    <property type="match status" value="1"/>
</dbReference>
<evidence type="ECO:0000259" key="7">
    <source>
        <dbReference type="PROSITE" id="PS51457"/>
    </source>
</evidence>
<accession>A0A0K8WJ78</accession>
<dbReference type="GO" id="GO:0005634">
    <property type="term" value="C:nucleus"/>
    <property type="evidence" value="ECO:0007669"/>
    <property type="project" value="UniProtKB-SubCell"/>
</dbReference>
<dbReference type="AlphaFoldDB" id="A0A0K8WJ78"/>
<feature type="domain" description="BEN" evidence="7">
    <location>
        <begin position="391"/>
        <end position="489"/>
    </location>
</feature>
<feature type="region of interest" description="Disordered" evidence="6">
    <location>
        <begin position="90"/>
        <end position="118"/>
    </location>
</feature>
<name>A0A0K8WJ78_BACLA</name>